<evidence type="ECO:0000259" key="5">
    <source>
        <dbReference type="PROSITE" id="PS50893"/>
    </source>
</evidence>
<name>A0A383CMC1_9ZZZZ</name>
<evidence type="ECO:0000256" key="2">
    <source>
        <dbReference type="ARBA" id="ARBA00022448"/>
    </source>
</evidence>
<dbReference type="SUPFAM" id="SSF52540">
    <property type="entry name" value="P-loop containing nucleoside triphosphate hydrolases"/>
    <property type="match status" value="1"/>
</dbReference>
<evidence type="ECO:0000313" key="6">
    <source>
        <dbReference type="EMBL" id="SVE32945.1"/>
    </source>
</evidence>
<dbReference type="CDD" id="cd03255">
    <property type="entry name" value="ABC_MJ0796_LolCDE_FtsE"/>
    <property type="match status" value="1"/>
</dbReference>
<dbReference type="PANTHER" id="PTHR24220">
    <property type="entry name" value="IMPORT ATP-BINDING PROTEIN"/>
    <property type="match status" value="1"/>
</dbReference>
<accession>A0A383CMC1</accession>
<evidence type="ECO:0000256" key="1">
    <source>
        <dbReference type="ARBA" id="ARBA00005417"/>
    </source>
</evidence>
<dbReference type="EMBL" id="UINC01209780">
    <property type="protein sequence ID" value="SVE32945.1"/>
    <property type="molecule type" value="Genomic_DNA"/>
</dbReference>
<dbReference type="GO" id="GO:0005524">
    <property type="term" value="F:ATP binding"/>
    <property type="evidence" value="ECO:0007669"/>
    <property type="project" value="UniProtKB-KW"/>
</dbReference>
<dbReference type="GO" id="GO:0016887">
    <property type="term" value="F:ATP hydrolysis activity"/>
    <property type="evidence" value="ECO:0007669"/>
    <property type="project" value="InterPro"/>
</dbReference>
<dbReference type="Pfam" id="PF00005">
    <property type="entry name" value="ABC_tran"/>
    <property type="match status" value="1"/>
</dbReference>
<dbReference type="InterPro" id="IPR027417">
    <property type="entry name" value="P-loop_NTPase"/>
</dbReference>
<sequence>MLTARRLGKVFGPQDAPLEILRDVNFEVPAGQSLAITGPSGSGKSTLLHILGSLDTPSSGGVEIDSIDPFALPELELARFRNTVVGFVFQDHHLLPQHSLLENVLIPALAFGRPEPAVVVRARGLLDRVGLSHRLDHRPGQLSGGECQRTALARGLLHQPKLLLCDEPTGSLDRRTAQSVADLLFELHAVEG</sequence>
<dbReference type="Gene3D" id="3.40.50.300">
    <property type="entry name" value="P-loop containing nucleotide triphosphate hydrolases"/>
    <property type="match status" value="1"/>
</dbReference>
<proteinExistence type="inferred from homology"/>
<organism evidence="6">
    <name type="scientific">marine metagenome</name>
    <dbReference type="NCBI Taxonomy" id="408172"/>
    <lineage>
        <taxon>unclassified sequences</taxon>
        <taxon>metagenomes</taxon>
        <taxon>ecological metagenomes</taxon>
    </lineage>
</organism>
<gene>
    <name evidence="6" type="ORF">METZ01_LOCUS485799</name>
</gene>
<reference evidence="6" key="1">
    <citation type="submission" date="2018-05" db="EMBL/GenBank/DDBJ databases">
        <authorList>
            <person name="Lanie J.A."/>
            <person name="Ng W.-L."/>
            <person name="Kazmierczak K.M."/>
            <person name="Andrzejewski T.M."/>
            <person name="Davidsen T.M."/>
            <person name="Wayne K.J."/>
            <person name="Tettelin H."/>
            <person name="Glass J.I."/>
            <person name="Rusch D."/>
            <person name="Podicherti R."/>
            <person name="Tsui H.-C.T."/>
            <person name="Winkler M.E."/>
        </authorList>
    </citation>
    <scope>NUCLEOTIDE SEQUENCE</scope>
</reference>
<dbReference type="PANTHER" id="PTHR24220:SF689">
    <property type="entry name" value="LIPOPROTEIN-RELEASING SYSTEM ATP-BINDING PROTEIN LOLD"/>
    <property type="match status" value="1"/>
</dbReference>
<keyword evidence="4" id="KW-0067">ATP-binding</keyword>
<keyword evidence="2" id="KW-0813">Transport</keyword>
<evidence type="ECO:0000256" key="4">
    <source>
        <dbReference type="ARBA" id="ARBA00022840"/>
    </source>
</evidence>
<dbReference type="InterPro" id="IPR015854">
    <property type="entry name" value="ABC_transpr_LolD-like"/>
</dbReference>
<evidence type="ECO:0000256" key="3">
    <source>
        <dbReference type="ARBA" id="ARBA00022741"/>
    </source>
</evidence>
<dbReference type="AlphaFoldDB" id="A0A383CMC1"/>
<feature type="non-terminal residue" evidence="6">
    <location>
        <position position="192"/>
    </location>
</feature>
<dbReference type="InterPro" id="IPR003593">
    <property type="entry name" value="AAA+_ATPase"/>
</dbReference>
<dbReference type="InterPro" id="IPR017911">
    <property type="entry name" value="MacB-like_ATP-bd"/>
</dbReference>
<dbReference type="GO" id="GO:0005886">
    <property type="term" value="C:plasma membrane"/>
    <property type="evidence" value="ECO:0007669"/>
    <property type="project" value="TreeGrafter"/>
</dbReference>
<comment type="similarity">
    <text evidence="1">Belongs to the ABC transporter superfamily.</text>
</comment>
<dbReference type="InterPro" id="IPR003439">
    <property type="entry name" value="ABC_transporter-like_ATP-bd"/>
</dbReference>
<dbReference type="PROSITE" id="PS50893">
    <property type="entry name" value="ABC_TRANSPORTER_2"/>
    <property type="match status" value="1"/>
</dbReference>
<keyword evidence="3" id="KW-0547">Nucleotide-binding</keyword>
<feature type="domain" description="ABC transporter" evidence="5">
    <location>
        <begin position="2"/>
        <end position="192"/>
    </location>
</feature>
<dbReference type="GO" id="GO:0022857">
    <property type="term" value="F:transmembrane transporter activity"/>
    <property type="evidence" value="ECO:0007669"/>
    <property type="project" value="TreeGrafter"/>
</dbReference>
<protein>
    <recommendedName>
        <fullName evidence="5">ABC transporter domain-containing protein</fullName>
    </recommendedName>
</protein>
<dbReference type="SMART" id="SM00382">
    <property type="entry name" value="AAA"/>
    <property type="match status" value="1"/>
</dbReference>